<comment type="caution">
    <text evidence="2">The sequence shown here is derived from an EMBL/GenBank/DDBJ whole genome shotgun (WGS) entry which is preliminary data.</text>
</comment>
<keyword evidence="3" id="KW-1185">Reference proteome</keyword>
<evidence type="ECO:0000313" key="2">
    <source>
        <dbReference type="EMBL" id="MBB6174640.1"/>
    </source>
</evidence>
<gene>
    <name evidence="2" type="ORF">HNR23_004700</name>
</gene>
<proteinExistence type="predicted"/>
<dbReference type="EMBL" id="JACHDS010000001">
    <property type="protein sequence ID" value="MBB6174640.1"/>
    <property type="molecule type" value="Genomic_DNA"/>
</dbReference>
<feature type="transmembrane region" description="Helical" evidence="1">
    <location>
        <begin position="52"/>
        <end position="70"/>
    </location>
</feature>
<keyword evidence="1" id="KW-0472">Membrane</keyword>
<accession>A0A7W9YM10</accession>
<dbReference type="AlphaFoldDB" id="A0A7W9YM10"/>
<feature type="transmembrane region" description="Helical" evidence="1">
    <location>
        <begin position="21"/>
        <end position="40"/>
    </location>
</feature>
<keyword evidence="1" id="KW-0812">Transmembrane</keyword>
<dbReference type="RefSeq" id="WP_184078794.1">
    <property type="nucleotide sequence ID" value="NZ_JACHDS010000001.1"/>
</dbReference>
<protein>
    <submittedName>
        <fullName evidence="2">Uncharacterized protein</fullName>
    </submittedName>
</protein>
<evidence type="ECO:0000256" key="1">
    <source>
        <dbReference type="SAM" id="Phobius"/>
    </source>
</evidence>
<evidence type="ECO:0000313" key="3">
    <source>
        <dbReference type="Proteomes" id="UP000546642"/>
    </source>
</evidence>
<feature type="transmembrane region" description="Helical" evidence="1">
    <location>
        <begin position="82"/>
        <end position="102"/>
    </location>
</feature>
<reference evidence="2 3" key="1">
    <citation type="submission" date="2020-08" db="EMBL/GenBank/DDBJ databases">
        <title>Sequencing the genomes of 1000 actinobacteria strains.</title>
        <authorList>
            <person name="Klenk H.-P."/>
        </authorList>
    </citation>
    <scope>NUCLEOTIDE SEQUENCE [LARGE SCALE GENOMIC DNA]</scope>
    <source>
        <strain evidence="2 3">DSM 46659</strain>
    </source>
</reference>
<sequence>MNSRLGHATTDTTQRSSGVPALFKGIFVTVATLTLVVWGWGEPLPDPVSHRVFLIVLTLAGITLAACVFARDVPGPYSYTLYGVRLLAIGMLVGTAVGTFPWSDAHDVFWYQLWWGGALATALALNPVPRPED</sequence>
<name>A0A7W9YM10_9ACTN</name>
<dbReference type="Proteomes" id="UP000546642">
    <property type="component" value="Unassembled WGS sequence"/>
</dbReference>
<organism evidence="2 3">
    <name type="scientific">Nocardiopsis mwathae</name>
    <dbReference type="NCBI Taxonomy" id="1472723"/>
    <lineage>
        <taxon>Bacteria</taxon>
        <taxon>Bacillati</taxon>
        <taxon>Actinomycetota</taxon>
        <taxon>Actinomycetes</taxon>
        <taxon>Streptosporangiales</taxon>
        <taxon>Nocardiopsidaceae</taxon>
        <taxon>Nocardiopsis</taxon>
    </lineage>
</organism>
<keyword evidence="1" id="KW-1133">Transmembrane helix</keyword>